<dbReference type="PANTHER" id="PTHR45870:SF2">
    <property type="entry name" value="TUBULIN MONOGLYCYLASE TTLL3"/>
    <property type="match status" value="1"/>
</dbReference>
<proteinExistence type="predicted"/>
<dbReference type="PROSITE" id="PS51221">
    <property type="entry name" value="TTL"/>
    <property type="match status" value="1"/>
</dbReference>
<dbReference type="OrthoDB" id="202825at2759"/>
<evidence type="ECO:0000256" key="3">
    <source>
        <dbReference type="ARBA" id="ARBA00022598"/>
    </source>
</evidence>
<evidence type="ECO:0000256" key="1">
    <source>
        <dbReference type="ARBA" id="ARBA00004496"/>
    </source>
</evidence>
<feature type="non-terminal residue" evidence="7">
    <location>
        <position position="259"/>
    </location>
</feature>
<dbReference type="GO" id="GO:0015630">
    <property type="term" value="C:microtubule cytoskeleton"/>
    <property type="evidence" value="ECO:0007669"/>
    <property type="project" value="TreeGrafter"/>
</dbReference>
<accession>A0A2J8AHB4</accession>
<dbReference type="GO" id="GO:0005737">
    <property type="term" value="C:cytoplasm"/>
    <property type="evidence" value="ECO:0007669"/>
    <property type="project" value="UniProtKB-SubCell"/>
</dbReference>
<dbReference type="Proteomes" id="UP000236333">
    <property type="component" value="Unassembled WGS sequence"/>
</dbReference>
<reference evidence="7 8" key="1">
    <citation type="journal article" date="2017" name="Mol. Biol. Evol.">
        <title>The 4-celled Tetrabaena socialis nuclear genome reveals the essential components for genetic control of cell number at the origin of multicellularity in the volvocine lineage.</title>
        <authorList>
            <person name="Featherston J."/>
            <person name="Arakaki Y."/>
            <person name="Hanschen E.R."/>
            <person name="Ferris P.J."/>
            <person name="Michod R.E."/>
            <person name="Olson B.J.S.C."/>
            <person name="Nozaki H."/>
            <person name="Durand P.M."/>
        </authorList>
    </citation>
    <scope>NUCLEOTIDE SEQUENCE [LARGE SCALE GENOMIC DNA]</scope>
    <source>
        <strain evidence="7 8">NIES-571</strain>
    </source>
</reference>
<feature type="compositionally biased region" description="Low complexity" evidence="6">
    <location>
        <begin position="203"/>
        <end position="215"/>
    </location>
</feature>
<sequence>MGGGGVEGEALMLVWFYSTCYLRFAATDYDANDLSVFQHLTNNSVSKYYEGPRNEDEITESGDMWSIPRFETWLAEQYGRHDIWSGLLQPAMKHVVICTLKCAQELVTARKGSFQLYGYDFLIDDTLRCWLLEINSSPTMEASTPITAKLCADVQVCEDILKVTVDLPDYHRAAEAAAPAAAPATTAAAAAAAAAGRGRAAAGEAGAATGPEVAGADGGRLPSPPQPDAGPDTGKWECIVDGGEELRAPEYTGLSLELK</sequence>
<dbReference type="AlphaFoldDB" id="A0A2J8AHB4"/>
<keyword evidence="3" id="KW-0436">Ligase</keyword>
<dbReference type="EMBL" id="PGGS01000019">
    <property type="protein sequence ID" value="PNH11913.1"/>
    <property type="molecule type" value="Genomic_DNA"/>
</dbReference>
<dbReference type="Pfam" id="PF03133">
    <property type="entry name" value="TTL"/>
    <property type="match status" value="1"/>
</dbReference>
<keyword evidence="2" id="KW-0963">Cytoplasm</keyword>
<dbReference type="PANTHER" id="PTHR45870">
    <property type="entry name" value="TUBULIN MONOGLYCYLASE TTLL3"/>
    <property type="match status" value="1"/>
</dbReference>
<gene>
    <name evidence="7" type="ORF">TSOC_001227</name>
</gene>
<keyword evidence="5" id="KW-0067">ATP-binding</keyword>
<evidence type="ECO:0000313" key="8">
    <source>
        <dbReference type="Proteomes" id="UP000236333"/>
    </source>
</evidence>
<comment type="subcellular location">
    <subcellularLocation>
        <location evidence="1">Cytoplasm</location>
    </subcellularLocation>
</comment>
<feature type="region of interest" description="Disordered" evidence="6">
    <location>
        <begin position="203"/>
        <end position="242"/>
    </location>
</feature>
<protein>
    <submittedName>
        <fullName evidence="7">Protein monoglycylase TTLL8</fullName>
    </submittedName>
</protein>
<evidence type="ECO:0000256" key="2">
    <source>
        <dbReference type="ARBA" id="ARBA00022490"/>
    </source>
</evidence>
<name>A0A2J8AHB4_9CHLO</name>
<comment type="caution">
    <text evidence="7">The sequence shown here is derived from an EMBL/GenBank/DDBJ whole genome shotgun (WGS) entry which is preliminary data.</text>
</comment>
<evidence type="ECO:0000313" key="7">
    <source>
        <dbReference type="EMBL" id="PNH11913.1"/>
    </source>
</evidence>
<dbReference type="Gene3D" id="3.30.470.20">
    <property type="entry name" value="ATP-grasp fold, B domain"/>
    <property type="match status" value="1"/>
</dbReference>
<dbReference type="InterPro" id="IPR051437">
    <property type="entry name" value="TTLL_monoglycylase"/>
</dbReference>
<evidence type="ECO:0000256" key="5">
    <source>
        <dbReference type="ARBA" id="ARBA00022840"/>
    </source>
</evidence>
<keyword evidence="4" id="KW-0547">Nucleotide-binding</keyword>
<dbReference type="InterPro" id="IPR004344">
    <property type="entry name" value="TTL/TTLL_fam"/>
</dbReference>
<dbReference type="SUPFAM" id="SSF56059">
    <property type="entry name" value="Glutathione synthetase ATP-binding domain-like"/>
    <property type="match status" value="1"/>
</dbReference>
<dbReference type="GO" id="GO:0005524">
    <property type="term" value="F:ATP binding"/>
    <property type="evidence" value="ECO:0007669"/>
    <property type="project" value="UniProtKB-KW"/>
</dbReference>
<evidence type="ECO:0000256" key="4">
    <source>
        <dbReference type="ARBA" id="ARBA00022741"/>
    </source>
</evidence>
<evidence type="ECO:0000256" key="6">
    <source>
        <dbReference type="SAM" id="MobiDB-lite"/>
    </source>
</evidence>
<dbReference type="GO" id="GO:0070736">
    <property type="term" value="F:protein-glycine ligase activity, initiating"/>
    <property type="evidence" value="ECO:0007669"/>
    <property type="project" value="TreeGrafter"/>
</dbReference>
<organism evidence="7 8">
    <name type="scientific">Tetrabaena socialis</name>
    <dbReference type="NCBI Taxonomy" id="47790"/>
    <lineage>
        <taxon>Eukaryota</taxon>
        <taxon>Viridiplantae</taxon>
        <taxon>Chlorophyta</taxon>
        <taxon>core chlorophytes</taxon>
        <taxon>Chlorophyceae</taxon>
        <taxon>CS clade</taxon>
        <taxon>Chlamydomonadales</taxon>
        <taxon>Tetrabaenaceae</taxon>
        <taxon>Tetrabaena</taxon>
    </lineage>
</organism>
<keyword evidence="8" id="KW-1185">Reference proteome</keyword>